<dbReference type="InterPro" id="IPR003781">
    <property type="entry name" value="CoA-bd"/>
</dbReference>
<comment type="subunit">
    <text evidence="6">Homodimer.</text>
</comment>
<organism evidence="9 10">
    <name type="scientific">Gordonia defluvii</name>
    <dbReference type="NCBI Taxonomy" id="283718"/>
    <lineage>
        <taxon>Bacteria</taxon>
        <taxon>Bacillati</taxon>
        <taxon>Actinomycetota</taxon>
        <taxon>Actinomycetes</taxon>
        <taxon>Mycobacteriales</taxon>
        <taxon>Gordoniaceae</taxon>
        <taxon>Gordonia</taxon>
    </lineage>
</organism>
<evidence type="ECO:0000256" key="6">
    <source>
        <dbReference type="HAMAP-Rule" id="MF_01131"/>
    </source>
</evidence>
<protein>
    <recommendedName>
        <fullName evidence="6">Redox-sensing transcriptional repressor Rex</fullName>
    </recommendedName>
</protein>
<keyword evidence="10" id="KW-1185">Reference proteome</keyword>
<sequence length="218" mass="22473">MTSLSPSRPAARIPGPSVARLASYLTALRDRAANGVTVVSSAELAEVAGVNPLILRKDLSYVGGHGVRGVGYQVHKLIATVAMALHSDSAQLVALAGVGSLGQALIAHTGRDRRFTVGALFDDEPGLVGARLSPDGPVIAPLHDIGGTGDDGEPFDIGVIATRDELAQEVCDAFATAGVQQILNVTPVSLTPRDGVSIRQIDLALELQLLSFAAAGKR</sequence>
<dbReference type="InterPro" id="IPR036390">
    <property type="entry name" value="WH_DNA-bd_sf"/>
</dbReference>
<dbReference type="Proteomes" id="UP001501035">
    <property type="component" value="Unassembled WGS sequence"/>
</dbReference>
<dbReference type="Gene3D" id="3.40.50.720">
    <property type="entry name" value="NAD(P)-binding Rossmann-like Domain"/>
    <property type="match status" value="1"/>
</dbReference>
<comment type="subcellular location">
    <subcellularLocation>
        <location evidence="6">Cytoplasm</location>
    </subcellularLocation>
</comment>
<feature type="domain" description="CoA-binding" evidence="7">
    <location>
        <begin position="92"/>
        <end position="188"/>
    </location>
</feature>
<dbReference type="PANTHER" id="PTHR35786:SF1">
    <property type="entry name" value="REDOX-SENSING TRANSCRIPTIONAL REPRESSOR REX 1"/>
    <property type="match status" value="1"/>
</dbReference>
<evidence type="ECO:0000313" key="10">
    <source>
        <dbReference type="Proteomes" id="UP001501035"/>
    </source>
</evidence>
<evidence type="ECO:0000256" key="2">
    <source>
        <dbReference type="ARBA" id="ARBA00022491"/>
    </source>
</evidence>
<evidence type="ECO:0000256" key="4">
    <source>
        <dbReference type="ARBA" id="ARBA00023125"/>
    </source>
</evidence>
<comment type="caution">
    <text evidence="9">The sequence shown here is derived from an EMBL/GenBank/DDBJ whole genome shotgun (WGS) entry which is preliminary data.</text>
</comment>
<accession>A0ABP6LMT7</accession>
<proteinExistence type="inferred from homology"/>
<keyword evidence="6" id="KW-0520">NAD</keyword>
<evidence type="ECO:0000259" key="7">
    <source>
        <dbReference type="Pfam" id="PF02629"/>
    </source>
</evidence>
<dbReference type="NCBIfam" id="NF003995">
    <property type="entry name" value="PRK05472.2-4"/>
    <property type="match status" value="1"/>
</dbReference>
<name>A0ABP6LMT7_9ACTN</name>
<dbReference type="HAMAP" id="MF_01131">
    <property type="entry name" value="Rex"/>
    <property type="match status" value="1"/>
</dbReference>
<reference evidence="10" key="1">
    <citation type="journal article" date="2019" name="Int. J. Syst. Evol. Microbiol.">
        <title>The Global Catalogue of Microorganisms (GCM) 10K type strain sequencing project: providing services to taxonomists for standard genome sequencing and annotation.</title>
        <authorList>
            <consortium name="The Broad Institute Genomics Platform"/>
            <consortium name="The Broad Institute Genome Sequencing Center for Infectious Disease"/>
            <person name="Wu L."/>
            <person name="Ma J."/>
        </authorList>
    </citation>
    <scope>NUCLEOTIDE SEQUENCE [LARGE SCALE GENOMIC DNA]</scope>
    <source>
        <strain evidence="10">JCM 14234</strain>
    </source>
</reference>
<keyword evidence="4 6" id="KW-0238">DNA-binding</keyword>
<dbReference type="SUPFAM" id="SSF51735">
    <property type="entry name" value="NAD(P)-binding Rossmann-fold domains"/>
    <property type="match status" value="1"/>
</dbReference>
<dbReference type="InterPro" id="IPR022876">
    <property type="entry name" value="Tscrpt_rep_Rex"/>
</dbReference>
<evidence type="ECO:0000256" key="1">
    <source>
        <dbReference type="ARBA" id="ARBA00022490"/>
    </source>
</evidence>
<comment type="similarity">
    <text evidence="6">Belongs to the transcriptional regulatory Rex family.</text>
</comment>
<keyword evidence="2 6" id="KW-0678">Repressor</keyword>
<dbReference type="Pfam" id="PF02629">
    <property type="entry name" value="CoA_binding"/>
    <property type="match status" value="1"/>
</dbReference>
<feature type="binding site" evidence="6">
    <location>
        <begin position="97"/>
        <end position="102"/>
    </location>
    <ligand>
        <name>NAD(+)</name>
        <dbReference type="ChEBI" id="CHEBI:57540"/>
    </ligand>
</feature>
<evidence type="ECO:0000259" key="8">
    <source>
        <dbReference type="Pfam" id="PF06971"/>
    </source>
</evidence>
<keyword evidence="3 6" id="KW-0805">Transcription regulation</keyword>
<evidence type="ECO:0000256" key="5">
    <source>
        <dbReference type="ARBA" id="ARBA00023163"/>
    </source>
</evidence>
<keyword evidence="5 6" id="KW-0804">Transcription</keyword>
<comment type="function">
    <text evidence="6">Modulates transcription in response to changes in cellular NADH/NAD(+) redox state.</text>
</comment>
<keyword evidence="1 6" id="KW-0963">Cytoplasm</keyword>
<dbReference type="InterPro" id="IPR009718">
    <property type="entry name" value="Rex_DNA-bd_C_dom"/>
</dbReference>
<dbReference type="RefSeq" id="WP_290706321.1">
    <property type="nucleotide sequence ID" value="NZ_BAAAVS010000060.1"/>
</dbReference>
<dbReference type="InterPro" id="IPR036291">
    <property type="entry name" value="NAD(P)-bd_dom_sf"/>
</dbReference>
<dbReference type="EMBL" id="BAAAVS010000060">
    <property type="protein sequence ID" value="GAA3049510.1"/>
    <property type="molecule type" value="Genomic_DNA"/>
</dbReference>
<feature type="domain" description="Rex DNA-binding C-terminal" evidence="8">
    <location>
        <begin position="13"/>
        <end position="60"/>
    </location>
</feature>
<dbReference type="SUPFAM" id="SSF46785">
    <property type="entry name" value="Winged helix' DNA-binding domain"/>
    <property type="match status" value="1"/>
</dbReference>
<dbReference type="Gene3D" id="1.10.10.10">
    <property type="entry name" value="Winged helix-like DNA-binding domain superfamily/Winged helix DNA-binding domain"/>
    <property type="match status" value="1"/>
</dbReference>
<evidence type="ECO:0000256" key="3">
    <source>
        <dbReference type="ARBA" id="ARBA00023015"/>
    </source>
</evidence>
<dbReference type="Pfam" id="PF06971">
    <property type="entry name" value="Put_DNA-bind_N"/>
    <property type="match status" value="1"/>
</dbReference>
<gene>
    <name evidence="6" type="primary">rex</name>
    <name evidence="9" type="ORF">GCM10010528_30840</name>
</gene>
<feature type="DNA-binding region" description="H-T-H motif" evidence="6">
    <location>
        <begin position="23"/>
        <end position="62"/>
    </location>
</feature>
<dbReference type="InterPro" id="IPR036388">
    <property type="entry name" value="WH-like_DNA-bd_sf"/>
</dbReference>
<dbReference type="PANTHER" id="PTHR35786">
    <property type="entry name" value="REDOX-SENSING TRANSCRIPTIONAL REPRESSOR REX"/>
    <property type="match status" value="1"/>
</dbReference>
<evidence type="ECO:0000313" key="9">
    <source>
        <dbReference type="EMBL" id="GAA3049510.1"/>
    </source>
</evidence>